<feature type="domain" description="ABC transporter" evidence="6">
    <location>
        <begin position="6"/>
        <end position="234"/>
    </location>
</feature>
<keyword evidence="2" id="KW-0813">Transport</keyword>
<dbReference type="Pfam" id="PF00005">
    <property type="entry name" value="ABC_tran"/>
    <property type="match status" value="1"/>
</dbReference>
<proteinExistence type="inferred from homology"/>
<dbReference type="SUPFAM" id="SSF52540">
    <property type="entry name" value="P-loop containing nucleoside triphosphate hydrolases"/>
    <property type="match status" value="1"/>
</dbReference>
<dbReference type="GO" id="GO:0015807">
    <property type="term" value="P:L-amino acid transport"/>
    <property type="evidence" value="ECO:0007669"/>
    <property type="project" value="TreeGrafter"/>
</dbReference>
<keyword evidence="4 7" id="KW-0067">ATP-binding</keyword>
<dbReference type="InterPro" id="IPR027417">
    <property type="entry name" value="P-loop_NTPase"/>
</dbReference>
<dbReference type="PROSITE" id="PS50893">
    <property type="entry name" value="ABC_TRANSPORTER_2"/>
    <property type="match status" value="1"/>
</dbReference>
<evidence type="ECO:0000313" key="7">
    <source>
        <dbReference type="EMBL" id="MBA8881918.1"/>
    </source>
</evidence>
<dbReference type="EMBL" id="JACGXN010000018">
    <property type="protein sequence ID" value="MBA8881918.1"/>
    <property type="molecule type" value="Genomic_DNA"/>
</dbReference>
<comment type="similarity">
    <text evidence="1">Belongs to the ABC transporter superfamily.</text>
</comment>
<gene>
    <name evidence="7" type="ORF">FHW16_005665</name>
</gene>
<reference evidence="7 8" key="1">
    <citation type="submission" date="2020-07" db="EMBL/GenBank/DDBJ databases">
        <title>Genomic Encyclopedia of Type Strains, Phase IV (KMG-V): Genome sequencing to study the core and pangenomes of soil and plant-associated prokaryotes.</title>
        <authorList>
            <person name="Whitman W."/>
        </authorList>
    </citation>
    <scope>NUCLEOTIDE SEQUENCE [LARGE SCALE GENOMIC DNA]</scope>
    <source>
        <strain evidence="7 8">AN3</strain>
    </source>
</reference>
<evidence type="ECO:0000256" key="5">
    <source>
        <dbReference type="ARBA" id="ARBA00022970"/>
    </source>
</evidence>
<dbReference type="CDD" id="cd03224">
    <property type="entry name" value="ABC_TM1139_LivF_branched"/>
    <property type="match status" value="1"/>
</dbReference>
<dbReference type="InterPro" id="IPR052156">
    <property type="entry name" value="BCAA_Transport_ATP-bd_LivF"/>
</dbReference>
<dbReference type="Proteomes" id="UP000549052">
    <property type="component" value="Unassembled WGS sequence"/>
</dbReference>
<dbReference type="PANTHER" id="PTHR43820:SF2">
    <property type="entry name" value="ABC TRANSPORTER ATP-BINDING PROTEIN"/>
    <property type="match status" value="1"/>
</dbReference>
<dbReference type="InterPro" id="IPR003593">
    <property type="entry name" value="AAA+_ATPase"/>
</dbReference>
<dbReference type="SMART" id="SM00382">
    <property type="entry name" value="AAA"/>
    <property type="match status" value="1"/>
</dbReference>
<dbReference type="GO" id="GO:0016887">
    <property type="term" value="F:ATP hydrolysis activity"/>
    <property type="evidence" value="ECO:0007669"/>
    <property type="project" value="InterPro"/>
</dbReference>
<dbReference type="InterPro" id="IPR003439">
    <property type="entry name" value="ABC_transporter-like_ATP-bd"/>
</dbReference>
<dbReference type="GO" id="GO:0005524">
    <property type="term" value="F:ATP binding"/>
    <property type="evidence" value="ECO:0007669"/>
    <property type="project" value="UniProtKB-KW"/>
</dbReference>
<dbReference type="PANTHER" id="PTHR43820">
    <property type="entry name" value="HIGH-AFFINITY BRANCHED-CHAIN AMINO ACID TRANSPORT ATP-BINDING PROTEIN LIVF"/>
    <property type="match status" value="1"/>
</dbReference>
<dbReference type="Gene3D" id="3.40.50.300">
    <property type="entry name" value="P-loop containing nucleotide triphosphate hydrolases"/>
    <property type="match status" value="1"/>
</dbReference>
<keyword evidence="8" id="KW-1185">Reference proteome</keyword>
<accession>A0A839EUR9</accession>
<dbReference type="AlphaFoldDB" id="A0A839EUR9"/>
<organism evidence="7 8">
    <name type="scientific">Phyllobacterium myrsinacearum</name>
    <dbReference type="NCBI Taxonomy" id="28101"/>
    <lineage>
        <taxon>Bacteria</taxon>
        <taxon>Pseudomonadati</taxon>
        <taxon>Pseudomonadota</taxon>
        <taxon>Alphaproteobacteria</taxon>
        <taxon>Hyphomicrobiales</taxon>
        <taxon>Phyllobacteriaceae</taxon>
        <taxon>Phyllobacterium</taxon>
    </lineage>
</organism>
<evidence type="ECO:0000256" key="2">
    <source>
        <dbReference type="ARBA" id="ARBA00022448"/>
    </source>
</evidence>
<keyword evidence="5" id="KW-0029">Amino-acid transport</keyword>
<comment type="caution">
    <text evidence="7">The sequence shown here is derived from an EMBL/GenBank/DDBJ whole genome shotgun (WGS) entry which is preliminary data.</text>
</comment>
<dbReference type="RefSeq" id="WP_182552533.1">
    <property type="nucleotide sequence ID" value="NZ_JACGXN010000018.1"/>
</dbReference>
<protein>
    <submittedName>
        <fullName evidence="7">Branched-chain amino acid transport system ATP-binding protein</fullName>
    </submittedName>
</protein>
<keyword evidence="3" id="KW-0547">Nucleotide-binding</keyword>
<evidence type="ECO:0000259" key="6">
    <source>
        <dbReference type="PROSITE" id="PS50893"/>
    </source>
</evidence>
<evidence type="ECO:0000313" key="8">
    <source>
        <dbReference type="Proteomes" id="UP000549052"/>
    </source>
</evidence>
<name>A0A839EUR9_9HYPH</name>
<sequence length="239" mass="25838">MPAAQLEVDNLCAGYGPTRVIENISFTAAAGSRVAVLGRNGVGKTTLFAALAGQTKRYAGTIKLDNSDLTTMDSAARAWNGLGFVPQSRAIFPSLTVEENLFVGLKGRPRSALQEAYDMFPRLYERRANSGAKLSGGEQQMLSTARTILGRPSLLLLDEPLEGLAPVICEELMAAFSRLASSGEMTILLVEQRIQSALEFAERVIILERGRIVWDGSSEQLSRDDETVHQLLGVSSLAH</sequence>
<dbReference type="GO" id="GO:0015658">
    <property type="term" value="F:branched-chain amino acid transmembrane transporter activity"/>
    <property type="evidence" value="ECO:0007669"/>
    <property type="project" value="TreeGrafter"/>
</dbReference>
<evidence type="ECO:0000256" key="4">
    <source>
        <dbReference type="ARBA" id="ARBA00022840"/>
    </source>
</evidence>
<evidence type="ECO:0000256" key="3">
    <source>
        <dbReference type="ARBA" id="ARBA00022741"/>
    </source>
</evidence>
<evidence type="ECO:0000256" key="1">
    <source>
        <dbReference type="ARBA" id="ARBA00005417"/>
    </source>
</evidence>